<sequence length="640" mass="72976">MLSLQKNMLAALATTVTPHILLNSSSSLNWIWEQEFSPFDFPSPRSSPSPVKLKTLPFTVDSEFCKYSCDKQKNRIFVIPVPLGVILILTHPQERQPKEGKASLHFLHARRSKQKHPPPSNGNLQKEKASLHVLDVRREIITYNSHKAQEVRVRKNRIKGREKRLWELSRVSTSDTATTAAQYLSPTAFFIFIVTVNYGAMLLFGVAWLMVGSPTGVPMSPGHGGYQATAAKELYTTSPPYYTTTSRYGTSTYYAVALKCYITEYTCTVPAYYTEVPKYYTTTNAAPSYYTEAPSHFNTKAIEYYTEPHKYYSASNYTTTTEAAKYYVAQTYNTAAVPSHYDPVYYTTTYATPRYYDEAPQLLLYRKGNIAKYTAPVYFTKCNSAPSYYQTEAPVYYTSTPRPSSITLQPNVNYGVLLLLVVVSLMVKSTTGVPMSRVNVDIKPQRRRLRTTTYATTDAKYNSAPSYTTKAPEYYTTKAPEYYTTKAPEYYTTKAPEYYTTKAPEYYTTKAPEYYTTKAPEYYTTKAPEYYTTKAPEYYTTKAPELLHHYPFTPRPKYYSVPSNFTEAPAYYTTKAVKYYTEVLVPLCTELLHSGCSLTEVPVYYTTTHAAFSYHTEAPLPYRCSYYTTKAPELRNIPLP</sequence>
<dbReference type="OrthoDB" id="6379388at2759"/>
<dbReference type="InParanoid" id="E9H9I2"/>
<accession>E9H9I2</accession>
<keyword evidence="3" id="KW-1185">Reference proteome</keyword>
<evidence type="ECO:0000313" key="2">
    <source>
        <dbReference type="EMBL" id="EFX71647.1"/>
    </source>
</evidence>
<dbReference type="KEGG" id="dpx:DAPPUDRAFT_255566"/>
<evidence type="ECO:0000313" key="3">
    <source>
        <dbReference type="Proteomes" id="UP000000305"/>
    </source>
</evidence>
<feature type="transmembrane region" description="Helical" evidence="1">
    <location>
        <begin position="188"/>
        <end position="211"/>
    </location>
</feature>
<evidence type="ECO:0000256" key="1">
    <source>
        <dbReference type="SAM" id="Phobius"/>
    </source>
</evidence>
<keyword evidence="1" id="KW-1133">Transmembrane helix</keyword>
<dbReference type="EMBL" id="GL732608">
    <property type="protein sequence ID" value="EFX71647.1"/>
    <property type="molecule type" value="Genomic_DNA"/>
</dbReference>
<reference evidence="2 3" key="1">
    <citation type="journal article" date="2011" name="Science">
        <title>The ecoresponsive genome of Daphnia pulex.</title>
        <authorList>
            <person name="Colbourne J.K."/>
            <person name="Pfrender M.E."/>
            <person name="Gilbert D."/>
            <person name="Thomas W.K."/>
            <person name="Tucker A."/>
            <person name="Oakley T.H."/>
            <person name="Tokishita S."/>
            <person name="Aerts A."/>
            <person name="Arnold G.J."/>
            <person name="Basu M.K."/>
            <person name="Bauer D.J."/>
            <person name="Caceres C.E."/>
            <person name="Carmel L."/>
            <person name="Casola C."/>
            <person name="Choi J.H."/>
            <person name="Detter J.C."/>
            <person name="Dong Q."/>
            <person name="Dusheyko S."/>
            <person name="Eads B.D."/>
            <person name="Frohlich T."/>
            <person name="Geiler-Samerotte K.A."/>
            <person name="Gerlach D."/>
            <person name="Hatcher P."/>
            <person name="Jogdeo S."/>
            <person name="Krijgsveld J."/>
            <person name="Kriventseva E.V."/>
            <person name="Kultz D."/>
            <person name="Laforsch C."/>
            <person name="Lindquist E."/>
            <person name="Lopez J."/>
            <person name="Manak J.R."/>
            <person name="Muller J."/>
            <person name="Pangilinan J."/>
            <person name="Patwardhan R.P."/>
            <person name="Pitluck S."/>
            <person name="Pritham E.J."/>
            <person name="Rechtsteiner A."/>
            <person name="Rho M."/>
            <person name="Rogozin I.B."/>
            <person name="Sakarya O."/>
            <person name="Salamov A."/>
            <person name="Schaack S."/>
            <person name="Shapiro H."/>
            <person name="Shiga Y."/>
            <person name="Skalitzky C."/>
            <person name="Smith Z."/>
            <person name="Souvorov A."/>
            <person name="Sung W."/>
            <person name="Tang Z."/>
            <person name="Tsuchiya D."/>
            <person name="Tu H."/>
            <person name="Vos H."/>
            <person name="Wang M."/>
            <person name="Wolf Y.I."/>
            <person name="Yamagata H."/>
            <person name="Yamada T."/>
            <person name="Ye Y."/>
            <person name="Shaw J.R."/>
            <person name="Andrews J."/>
            <person name="Crease T.J."/>
            <person name="Tang H."/>
            <person name="Lucas S.M."/>
            <person name="Robertson H.M."/>
            <person name="Bork P."/>
            <person name="Koonin E.V."/>
            <person name="Zdobnov E.M."/>
            <person name="Grigoriev I.V."/>
            <person name="Lynch M."/>
            <person name="Boore J.L."/>
        </authorList>
    </citation>
    <scope>NUCLEOTIDE SEQUENCE [LARGE SCALE GENOMIC DNA]</scope>
</reference>
<dbReference type="PANTHER" id="PTHR23263:SF124">
    <property type="entry name" value="SMALL PROLINE-RICH PROTEIN 3"/>
    <property type="match status" value="1"/>
</dbReference>
<dbReference type="AlphaFoldDB" id="E9H9I2"/>
<dbReference type="Proteomes" id="UP000000305">
    <property type="component" value="Unassembled WGS sequence"/>
</dbReference>
<name>E9H9I2_DAPPU</name>
<gene>
    <name evidence="2" type="ORF">DAPPUDRAFT_255566</name>
</gene>
<keyword evidence="1" id="KW-0812">Transmembrane</keyword>
<dbReference type="PhylomeDB" id="E9H9I2"/>
<proteinExistence type="predicted"/>
<protein>
    <submittedName>
        <fullName evidence="2">Uncharacterized protein</fullName>
    </submittedName>
</protein>
<dbReference type="Pfam" id="PF02389">
    <property type="entry name" value="Cornifin"/>
    <property type="match status" value="1"/>
</dbReference>
<dbReference type="HOGENOM" id="CLU_427783_0_0_1"/>
<keyword evidence="1" id="KW-0472">Membrane</keyword>
<organism evidence="2 3">
    <name type="scientific">Daphnia pulex</name>
    <name type="common">Water flea</name>
    <dbReference type="NCBI Taxonomy" id="6669"/>
    <lineage>
        <taxon>Eukaryota</taxon>
        <taxon>Metazoa</taxon>
        <taxon>Ecdysozoa</taxon>
        <taxon>Arthropoda</taxon>
        <taxon>Crustacea</taxon>
        <taxon>Branchiopoda</taxon>
        <taxon>Diplostraca</taxon>
        <taxon>Cladocera</taxon>
        <taxon>Anomopoda</taxon>
        <taxon>Daphniidae</taxon>
        <taxon>Daphnia</taxon>
    </lineage>
</organism>
<dbReference type="PANTHER" id="PTHR23263">
    <property type="entry name" value="SMALL PROLINE-RICH PROTEIN"/>
    <property type="match status" value="1"/>
</dbReference>